<dbReference type="Pfam" id="PF04055">
    <property type="entry name" value="Radical_SAM"/>
    <property type="match status" value="1"/>
</dbReference>
<dbReference type="NCBIfam" id="TIGR03960">
    <property type="entry name" value="rSAM_fuse_unch"/>
    <property type="match status" value="1"/>
</dbReference>
<dbReference type="SUPFAM" id="SSF102114">
    <property type="entry name" value="Radical SAM enzymes"/>
    <property type="match status" value="1"/>
</dbReference>
<gene>
    <name evidence="2" type="ORF">A2042_02685</name>
</gene>
<dbReference type="InterPro" id="IPR006638">
    <property type="entry name" value="Elp3/MiaA/NifB-like_rSAM"/>
</dbReference>
<dbReference type="InterPro" id="IPR023404">
    <property type="entry name" value="rSAM_horseshoe"/>
</dbReference>
<proteinExistence type="predicted"/>
<dbReference type="SFLD" id="SFLDG01082">
    <property type="entry name" value="B12-binding_domain_containing"/>
    <property type="match status" value="1"/>
</dbReference>
<dbReference type="InterPro" id="IPR023862">
    <property type="entry name" value="CHP03960_rSAM"/>
</dbReference>
<name>A0A1F7RBU9_9BACT</name>
<dbReference type="GO" id="GO:0003824">
    <property type="term" value="F:catalytic activity"/>
    <property type="evidence" value="ECO:0007669"/>
    <property type="project" value="InterPro"/>
</dbReference>
<reference evidence="2 3" key="1">
    <citation type="journal article" date="2016" name="Nat. Commun.">
        <title>Thousands of microbial genomes shed light on interconnected biogeochemical processes in an aquifer system.</title>
        <authorList>
            <person name="Anantharaman K."/>
            <person name="Brown C.T."/>
            <person name="Hug L.A."/>
            <person name="Sharon I."/>
            <person name="Castelle C.J."/>
            <person name="Probst A.J."/>
            <person name="Thomas B.C."/>
            <person name="Singh A."/>
            <person name="Wilkins M.J."/>
            <person name="Karaoz U."/>
            <person name="Brodie E.L."/>
            <person name="Williams K.H."/>
            <person name="Hubbard S.S."/>
            <person name="Banfield J.F."/>
        </authorList>
    </citation>
    <scope>NUCLEOTIDE SEQUENCE [LARGE SCALE GENOMIC DNA]</scope>
</reference>
<dbReference type="PANTHER" id="PTHR42731">
    <property type="entry name" value="SLL1084 PROTEIN"/>
    <property type="match status" value="1"/>
</dbReference>
<accession>A0A1F7RBU9</accession>
<dbReference type="PROSITE" id="PS51918">
    <property type="entry name" value="RADICAL_SAM"/>
    <property type="match status" value="1"/>
</dbReference>
<sequence>MKPLPDYIDLVRRPSRYIGHEIGSVRKPENEVDTRVALVFPDVYEIGVSNLGLRILYHVLNRTKGVQAERVYSPWVDLEEVLVNKKLPLLSIENNKPLREFDIIGITLQYEMSYTNILNILKLSFIPIKSGERDEDMPLVIAGGPCAFNPEPLAQFFDAFVIGDGEEVFLEIVEVYRGWRNFSSKKLELLKALSEIEGVYVPYFFKVSHHSDGRISDIKNVNVAGKDSVYKRTVKSLVKEDFPCRTIIPYIEAVHDRVNIEIARGCLNGCRFCQAGIIYRPLRERDPDEIKELIKLSIRNSGYNEVSLTSLNAGDYSGIGDLVPELMDYFEPNRISLSLPSLRPDTLRQTLASQIKRFRKTGFTIAPEAGSQSLRNVINKQISEDEILKAAETVFKEGWGALKLYFMIGLPTEKTEDIKEMISLIKKIKKLAAKSTGKFKRISVSISPFVPKSHTPFQWVSQEGLERLNDKIRWINENIRDQKIDIEWHDPRLSFLEAVLARGDRKLGGVLEKALDSGCKFDGWREHFDFQKWMKAFDETGIDPYFYSTRARELDEVFPWEHIKPGVSMDFLRNEYSRALQGIITPDCRKSGCTNCGLADKGCDYKTEKSYVAQSISSEKEEIRVESEDLSVKFRIKFQKTEIAKYLSHLEFQNVLIRALSRARIPVAYSRGFHPHPLLSFSVPLSVGFEGFEEYLDIQLEKEIGTEDFCSRVNKELPLGIRFLDARKLLPGSRSLMKVISSFEYEISAPHDIFSENGNKEKWAVIGDLMKVKSDSLSVEEPLVLSQTLQEAKVADYVKFIKKINIEEEGNKLVKIKYETKLIDGKMVKPKDIMKEIFDIDSNVYDKIKIKRTRVILDQE</sequence>
<dbReference type="PANTHER" id="PTHR42731:SF1">
    <property type="entry name" value="RADICAL SAM DOMAIN PROTEIN"/>
    <property type="match status" value="1"/>
</dbReference>
<dbReference type="InterPro" id="IPR045784">
    <property type="entry name" value="Radical_SAM_N2"/>
</dbReference>
<dbReference type="Gene3D" id="3.80.30.20">
    <property type="entry name" value="tm_1862 like domain"/>
    <property type="match status" value="1"/>
</dbReference>
<dbReference type="Gene3D" id="3.40.50.280">
    <property type="entry name" value="Cobalamin-binding domain"/>
    <property type="match status" value="1"/>
</dbReference>
<evidence type="ECO:0000313" key="2">
    <source>
        <dbReference type="EMBL" id="OGL38830.1"/>
    </source>
</evidence>
<dbReference type="CDD" id="cd01335">
    <property type="entry name" value="Radical_SAM"/>
    <property type="match status" value="1"/>
</dbReference>
<protein>
    <recommendedName>
        <fullName evidence="1">Radical SAM core domain-containing protein</fullName>
    </recommendedName>
</protein>
<dbReference type="Pfam" id="PF10105">
    <property type="entry name" value="DUF2344"/>
    <property type="match status" value="1"/>
</dbReference>
<dbReference type="NCBIfam" id="TIGR03936">
    <property type="entry name" value="sam_1_link_chp"/>
    <property type="match status" value="1"/>
</dbReference>
<dbReference type="Pfam" id="PF19864">
    <property type="entry name" value="Radical_SAM_N2"/>
    <property type="match status" value="1"/>
</dbReference>
<dbReference type="GO" id="GO:0051536">
    <property type="term" value="F:iron-sulfur cluster binding"/>
    <property type="evidence" value="ECO:0007669"/>
    <property type="project" value="InterPro"/>
</dbReference>
<dbReference type="InterPro" id="IPR058240">
    <property type="entry name" value="rSAM_sf"/>
</dbReference>
<dbReference type="AlphaFoldDB" id="A0A1F7RBU9"/>
<dbReference type="SFLD" id="SFLDS00029">
    <property type="entry name" value="Radical_SAM"/>
    <property type="match status" value="1"/>
</dbReference>
<dbReference type="Proteomes" id="UP000178526">
    <property type="component" value="Unassembled WGS sequence"/>
</dbReference>
<evidence type="ECO:0000313" key="3">
    <source>
        <dbReference type="Proteomes" id="UP000178526"/>
    </source>
</evidence>
<comment type="caution">
    <text evidence="2">The sequence shown here is derived from an EMBL/GenBank/DDBJ whole genome shotgun (WGS) entry which is preliminary data.</text>
</comment>
<organism evidence="2 3">
    <name type="scientific">Candidatus Schekmanbacteria bacterium GWA2_38_11</name>
    <dbReference type="NCBI Taxonomy" id="1817876"/>
    <lineage>
        <taxon>Bacteria</taxon>
        <taxon>Candidatus Schekmaniibacteriota</taxon>
    </lineage>
</organism>
<dbReference type="InterPro" id="IPR007197">
    <property type="entry name" value="rSAM"/>
</dbReference>
<evidence type="ECO:0000259" key="1">
    <source>
        <dbReference type="PROSITE" id="PS51918"/>
    </source>
</evidence>
<feature type="domain" description="Radical SAM core" evidence="1">
    <location>
        <begin position="252"/>
        <end position="496"/>
    </location>
</feature>
<dbReference type="SMART" id="SM00729">
    <property type="entry name" value="Elp3"/>
    <property type="match status" value="1"/>
</dbReference>
<dbReference type="InterPro" id="IPR018768">
    <property type="entry name" value="DUF2344"/>
</dbReference>
<dbReference type="EMBL" id="MGDB01000134">
    <property type="protein sequence ID" value="OGL38830.1"/>
    <property type="molecule type" value="Genomic_DNA"/>
</dbReference>